<protein>
    <submittedName>
        <fullName evidence="1">Uncharacterized protein</fullName>
    </submittedName>
</protein>
<dbReference type="Proteomes" id="UP000062973">
    <property type="component" value="Chromosome"/>
</dbReference>
<keyword evidence="2" id="KW-1185">Reference proteome</keyword>
<dbReference type="PATRIC" id="fig|1068978.7.peg.259"/>
<dbReference type="RefSeq" id="WP_017986199.1">
    <property type="nucleotide sequence ID" value="NZ_AQUL01000001.1"/>
</dbReference>
<dbReference type="AlphaFoldDB" id="A0A076MHX9"/>
<dbReference type="HOGENOM" id="CLU_1072154_0_0_11"/>
<dbReference type="STRING" id="1068978.AMETH_0242"/>
<proteinExistence type="predicted"/>
<reference evidence="1 2" key="1">
    <citation type="submission" date="2014-07" db="EMBL/GenBank/DDBJ databases">
        <title>Whole Genome Sequence of the Amycolatopsis methanolica 239.</title>
        <authorList>
            <person name="Tang B."/>
        </authorList>
    </citation>
    <scope>NUCLEOTIDE SEQUENCE [LARGE SCALE GENOMIC DNA]</scope>
    <source>
        <strain evidence="1 2">239</strain>
    </source>
</reference>
<organism evidence="1 2">
    <name type="scientific">Amycolatopsis methanolica 239</name>
    <dbReference type="NCBI Taxonomy" id="1068978"/>
    <lineage>
        <taxon>Bacteria</taxon>
        <taxon>Bacillati</taxon>
        <taxon>Actinomycetota</taxon>
        <taxon>Actinomycetes</taxon>
        <taxon>Pseudonocardiales</taxon>
        <taxon>Pseudonocardiaceae</taxon>
        <taxon>Amycolatopsis</taxon>
        <taxon>Amycolatopsis methanolica group</taxon>
    </lineage>
</organism>
<dbReference type="OrthoDB" id="3622156at2"/>
<sequence>MTYPLYRTGTIAVVDGVAHRVSYAVGDNYVHFPQVRDARPAPFPRQELAGPVPVEMCERVFSVQVYAAYRDHRVMVDAAYDNGTARVLEAEWDHEWATINGFVQENSYEYYKTVDMRDLRDYAERQNDLLFTRWRAARFARPVEGITPHGGWPNGQAAVVSGRPRSGVLETEGGRVAEVSTRAEYLGSSCEVAGITLDGSVGVRYLGSDFERAEADGFRQDADGRWSKTVHIFDLARYHEVHRDLLFDQWRESRDSLAR</sequence>
<name>A0A076MHX9_AMYME</name>
<evidence type="ECO:0000313" key="1">
    <source>
        <dbReference type="EMBL" id="AIJ20334.1"/>
    </source>
</evidence>
<accession>A0A076MHX9</accession>
<dbReference type="EMBL" id="CP009110">
    <property type="protein sequence ID" value="AIJ20334.1"/>
    <property type="molecule type" value="Genomic_DNA"/>
</dbReference>
<dbReference type="KEGG" id="amq:AMETH_0242"/>
<gene>
    <name evidence="1" type="ORF">AMETH_0242</name>
</gene>
<evidence type="ECO:0000313" key="2">
    <source>
        <dbReference type="Proteomes" id="UP000062973"/>
    </source>
</evidence>